<evidence type="ECO:0000256" key="1">
    <source>
        <dbReference type="SAM" id="MobiDB-lite"/>
    </source>
</evidence>
<evidence type="ECO:0000313" key="2">
    <source>
        <dbReference type="EMBL" id="KAK5833507.1"/>
    </source>
</evidence>
<dbReference type="PANTHER" id="PTHR32108:SF5">
    <property type="entry name" value="DYNACTIN SUBUNIT 1-LIKE"/>
    <property type="match status" value="1"/>
</dbReference>
<accession>A0ABR0Q392</accession>
<dbReference type="Proteomes" id="UP001358586">
    <property type="component" value="Chromosome 5"/>
</dbReference>
<feature type="region of interest" description="Disordered" evidence="1">
    <location>
        <begin position="1"/>
        <end position="26"/>
    </location>
</feature>
<proteinExistence type="predicted"/>
<keyword evidence="3" id="KW-1185">Reference proteome</keyword>
<name>A0ABR0Q392_GOSAR</name>
<evidence type="ECO:0000313" key="3">
    <source>
        <dbReference type="Proteomes" id="UP001358586"/>
    </source>
</evidence>
<sequence>MMIPIEENSVDTSENGQDIGFFTRSGRHYDPASVRTEPIKEKKTLATEYKKEKMARRESPINEPVTENEAKEFLKFFKHNEYSVVEQLHKQPPCISVLALLLSLEKHRSTLMNVLNETYVIDDISEKSLTWKRTQKIPSKKSRGTNVDG</sequence>
<comment type="caution">
    <text evidence="2">The sequence shown here is derived from an EMBL/GenBank/DDBJ whole genome shotgun (WGS) entry which is preliminary data.</text>
</comment>
<protein>
    <submittedName>
        <fullName evidence="2">Uncharacterized protein</fullName>
    </submittedName>
</protein>
<dbReference type="PANTHER" id="PTHR32108">
    <property type="entry name" value="DNA-DIRECTED RNA POLYMERASE SUBUNIT ALPHA"/>
    <property type="match status" value="1"/>
</dbReference>
<organism evidence="2 3">
    <name type="scientific">Gossypium arboreum</name>
    <name type="common">Tree cotton</name>
    <name type="synonym">Gossypium nanking</name>
    <dbReference type="NCBI Taxonomy" id="29729"/>
    <lineage>
        <taxon>Eukaryota</taxon>
        <taxon>Viridiplantae</taxon>
        <taxon>Streptophyta</taxon>
        <taxon>Embryophyta</taxon>
        <taxon>Tracheophyta</taxon>
        <taxon>Spermatophyta</taxon>
        <taxon>Magnoliopsida</taxon>
        <taxon>eudicotyledons</taxon>
        <taxon>Gunneridae</taxon>
        <taxon>Pentapetalae</taxon>
        <taxon>rosids</taxon>
        <taxon>malvids</taxon>
        <taxon>Malvales</taxon>
        <taxon>Malvaceae</taxon>
        <taxon>Malvoideae</taxon>
        <taxon>Gossypium</taxon>
    </lineage>
</organism>
<reference evidence="2 3" key="1">
    <citation type="submission" date="2023-03" db="EMBL/GenBank/DDBJ databases">
        <title>WGS of Gossypium arboreum.</title>
        <authorList>
            <person name="Yu D."/>
        </authorList>
    </citation>
    <scope>NUCLEOTIDE SEQUENCE [LARGE SCALE GENOMIC DNA]</scope>
    <source>
        <tissue evidence="2">Leaf</tissue>
    </source>
</reference>
<gene>
    <name evidence="2" type="ORF">PVK06_017350</name>
</gene>
<dbReference type="EMBL" id="JARKNE010000005">
    <property type="protein sequence ID" value="KAK5833507.1"/>
    <property type="molecule type" value="Genomic_DNA"/>
</dbReference>